<evidence type="ECO:0000313" key="2">
    <source>
        <dbReference type="Proteomes" id="UP001165121"/>
    </source>
</evidence>
<name>A0A9W6YAB3_9STRA</name>
<gene>
    <name evidence="1" type="ORF">Pfra01_002454200</name>
</gene>
<dbReference type="AlphaFoldDB" id="A0A9W6YAB3"/>
<reference evidence="1" key="1">
    <citation type="submission" date="2023-04" db="EMBL/GenBank/DDBJ databases">
        <title>Phytophthora fragariaefolia NBRC 109709.</title>
        <authorList>
            <person name="Ichikawa N."/>
            <person name="Sato H."/>
            <person name="Tonouchi N."/>
        </authorList>
    </citation>
    <scope>NUCLEOTIDE SEQUENCE</scope>
    <source>
        <strain evidence="1">NBRC 109709</strain>
    </source>
</reference>
<organism evidence="1 2">
    <name type="scientific">Phytophthora fragariaefolia</name>
    <dbReference type="NCBI Taxonomy" id="1490495"/>
    <lineage>
        <taxon>Eukaryota</taxon>
        <taxon>Sar</taxon>
        <taxon>Stramenopiles</taxon>
        <taxon>Oomycota</taxon>
        <taxon>Peronosporomycetes</taxon>
        <taxon>Peronosporales</taxon>
        <taxon>Peronosporaceae</taxon>
        <taxon>Phytophthora</taxon>
    </lineage>
</organism>
<proteinExistence type="predicted"/>
<dbReference type="Proteomes" id="UP001165121">
    <property type="component" value="Unassembled WGS sequence"/>
</dbReference>
<sequence length="87" mass="9676">MLLVLGTQDILFNVGDSNVVGMNEMMVFKDFEHAFLKAMVFTGVIVTRRASFGNARQALHEQDSDLVLSPDGTNLELGCWPIVVEYL</sequence>
<accession>A0A9W6YAB3</accession>
<protein>
    <submittedName>
        <fullName evidence="1">Unnamed protein product</fullName>
    </submittedName>
</protein>
<dbReference type="EMBL" id="BSXT01004363">
    <property type="protein sequence ID" value="GMF57502.1"/>
    <property type="molecule type" value="Genomic_DNA"/>
</dbReference>
<comment type="caution">
    <text evidence="1">The sequence shown here is derived from an EMBL/GenBank/DDBJ whole genome shotgun (WGS) entry which is preliminary data.</text>
</comment>
<keyword evidence="2" id="KW-1185">Reference proteome</keyword>
<evidence type="ECO:0000313" key="1">
    <source>
        <dbReference type="EMBL" id="GMF57502.1"/>
    </source>
</evidence>